<accession>A0ABP8M8G1</accession>
<reference evidence="2" key="1">
    <citation type="journal article" date="2019" name="Int. J. Syst. Evol. Microbiol.">
        <title>The Global Catalogue of Microorganisms (GCM) 10K type strain sequencing project: providing services to taxonomists for standard genome sequencing and annotation.</title>
        <authorList>
            <consortium name="The Broad Institute Genomics Platform"/>
            <consortium name="The Broad Institute Genome Sequencing Center for Infectious Disease"/>
            <person name="Wu L."/>
            <person name="Ma J."/>
        </authorList>
    </citation>
    <scope>NUCLEOTIDE SEQUENCE [LARGE SCALE GENOMIC DNA]</scope>
    <source>
        <strain evidence="2">JCM 17759</strain>
    </source>
</reference>
<evidence type="ECO:0000313" key="1">
    <source>
        <dbReference type="EMBL" id="GAA4446357.1"/>
    </source>
</evidence>
<keyword evidence="2" id="KW-1185">Reference proteome</keyword>
<evidence type="ECO:0000313" key="2">
    <source>
        <dbReference type="Proteomes" id="UP001500840"/>
    </source>
</evidence>
<proteinExistence type="predicted"/>
<dbReference type="EMBL" id="BAABGA010000010">
    <property type="protein sequence ID" value="GAA4446357.1"/>
    <property type="molecule type" value="Genomic_DNA"/>
</dbReference>
<organism evidence="1 2">
    <name type="scientific">Novipirellula rosea</name>
    <dbReference type="NCBI Taxonomy" id="1031540"/>
    <lineage>
        <taxon>Bacteria</taxon>
        <taxon>Pseudomonadati</taxon>
        <taxon>Planctomycetota</taxon>
        <taxon>Planctomycetia</taxon>
        <taxon>Pirellulales</taxon>
        <taxon>Pirellulaceae</taxon>
        <taxon>Novipirellula</taxon>
    </lineage>
</organism>
<protein>
    <submittedName>
        <fullName evidence="1">Uncharacterized protein</fullName>
    </submittedName>
</protein>
<sequence>MQDINEFIQDRVRVLGLPWSCDKTRLAATADFELGGVNPQIAVGRVLSASELNDYDIGNKAVFDYFTSLQLLKVVEFNFEAFGTTLDDLSSDHAEHPNLNAAMVHAMMIHVNAATLNFLGAMRTYLDHTETRLKRQFGKDSEQVAAFKGAASKSFDSSFAYRFVYRLRNFTQHCGMPLGHIAANASQQQTDATTKIAQLDFFLDRDQLLRDFDGWGNVVEPDLRSQPARFPLQPLIEATVEEIRAINAVVSRSEIEAAGDRVSGLLNLIDEARQFGEHPAIIKQIEVKLDEVSHIPKMDIQLERLQVDTIADIDELLNLFRPRKTAKSARERYREGWDAVFGKDE</sequence>
<comment type="caution">
    <text evidence="1">The sequence shown here is derived from an EMBL/GenBank/DDBJ whole genome shotgun (WGS) entry which is preliminary data.</text>
</comment>
<name>A0ABP8M8G1_9BACT</name>
<gene>
    <name evidence="1" type="ORF">GCM10023156_07200</name>
</gene>
<dbReference type="Proteomes" id="UP001500840">
    <property type="component" value="Unassembled WGS sequence"/>
</dbReference>